<evidence type="ECO:0000259" key="2">
    <source>
        <dbReference type="PROSITE" id="PS50835"/>
    </source>
</evidence>
<gene>
    <name evidence="3" type="ORF">LAZ67_1005428</name>
</gene>
<dbReference type="SUPFAM" id="SSF48726">
    <property type="entry name" value="Immunoglobulin"/>
    <property type="match status" value="1"/>
</dbReference>
<evidence type="ECO:0000313" key="4">
    <source>
        <dbReference type="Proteomes" id="UP001235939"/>
    </source>
</evidence>
<dbReference type="Gene3D" id="2.60.40.10">
    <property type="entry name" value="Immunoglobulins"/>
    <property type="match status" value="1"/>
</dbReference>
<dbReference type="EMBL" id="CP092863">
    <property type="protein sequence ID" value="UYV61589.1"/>
    <property type="molecule type" value="Genomic_DNA"/>
</dbReference>
<dbReference type="Pfam" id="PF13927">
    <property type="entry name" value="Ig_3"/>
    <property type="match status" value="1"/>
</dbReference>
<dbReference type="SMART" id="SM00409">
    <property type="entry name" value="IG"/>
    <property type="match status" value="1"/>
</dbReference>
<reference evidence="3 4" key="1">
    <citation type="submission" date="2022-01" db="EMBL/GenBank/DDBJ databases">
        <title>A chromosomal length assembly of Cordylochernes scorpioides.</title>
        <authorList>
            <person name="Zeh D."/>
            <person name="Zeh J."/>
        </authorList>
    </citation>
    <scope>NUCLEOTIDE SEQUENCE [LARGE SCALE GENOMIC DNA]</scope>
    <source>
        <strain evidence="3">IN4F17</strain>
        <tissue evidence="3">Whole Body</tissue>
    </source>
</reference>
<keyword evidence="1" id="KW-0393">Immunoglobulin domain</keyword>
<dbReference type="PANTHER" id="PTHR10075">
    <property type="entry name" value="BASIGIN RELATED"/>
    <property type="match status" value="1"/>
</dbReference>
<feature type="domain" description="Ig-like" evidence="2">
    <location>
        <begin position="31"/>
        <end position="140"/>
    </location>
</feature>
<organism evidence="3 4">
    <name type="scientific">Cordylochernes scorpioides</name>
    <dbReference type="NCBI Taxonomy" id="51811"/>
    <lineage>
        <taxon>Eukaryota</taxon>
        <taxon>Metazoa</taxon>
        <taxon>Ecdysozoa</taxon>
        <taxon>Arthropoda</taxon>
        <taxon>Chelicerata</taxon>
        <taxon>Arachnida</taxon>
        <taxon>Pseudoscorpiones</taxon>
        <taxon>Cheliferoidea</taxon>
        <taxon>Chernetidae</taxon>
        <taxon>Cordylochernes</taxon>
    </lineage>
</organism>
<dbReference type="PROSITE" id="PS50835">
    <property type="entry name" value="IG_LIKE"/>
    <property type="match status" value="1"/>
</dbReference>
<dbReference type="PANTHER" id="PTHR10075:SF14">
    <property type="entry name" value="CELL ADHESION MOLECULE DSCAM2-RELATED"/>
    <property type="match status" value="1"/>
</dbReference>
<proteinExistence type="predicted"/>
<dbReference type="InterPro" id="IPR003599">
    <property type="entry name" value="Ig_sub"/>
</dbReference>
<name>A0ABY6JY39_9ARAC</name>
<keyword evidence="4" id="KW-1185">Reference proteome</keyword>
<sequence>MELDHKDKREGPNQIATRCMENASFPWLVPPRWTVEPRDISVVAGQPVLMDCVAEGLPNPSVLWRKKQVQLFSRDVGVVKTVTLWMPGSHYSAVTPGYRRQMLENGTLSLVAAEPGDAGHYMCQAANGVGAGLSKVVSLTVHSKSIICTQ</sequence>
<dbReference type="InterPro" id="IPR036179">
    <property type="entry name" value="Ig-like_dom_sf"/>
</dbReference>
<dbReference type="InterPro" id="IPR013783">
    <property type="entry name" value="Ig-like_fold"/>
</dbReference>
<accession>A0ABY6JY39</accession>
<dbReference type="SMART" id="SM00408">
    <property type="entry name" value="IGc2"/>
    <property type="match status" value="1"/>
</dbReference>
<dbReference type="InterPro" id="IPR007110">
    <property type="entry name" value="Ig-like_dom"/>
</dbReference>
<evidence type="ECO:0000256" key="1">
    <source>
        <dbReference type="ARBA" id="ARBA00023319"/>
    </source>
</evidence>
<dbReference type="Proteomes" id="UP001235939">
    <property type="component" value="Chromosome 01"/>
</dbReference>
<evidence type="ECO:0000313" key="3">
    <source>
        <dbReference type="EMBL" id="UYV61589.1"/>
    </source>
</evidence>
<dbReference type="InterPro" id="IPR003598">
    <property type="entry name" value="Ig_sub2"/>
</dbReference>
<protein>
    <recommendedName>
        <fullName evidence="2">Ig-like domain-containing protein</fullName>
    </recommendedName>
</protein>